<accession>A0AAE0G686</accession>
<gene>
    <name evidence="2" type="ORF">CYMTET_19994</name>
</gene>
<proteinExistence type="predicted"/>
<name>A0AAE0G686_9CHLO</name>
<sequence length="95" mass="9864">MARPSSAPVSRRGESSPDSMNSSPPHFSERKFAATPPADLADSSFRGDAVPQMVADVPRDVVDLAGQPAARSREALAAHRSGSSSVKMPAAHLPA</sequence>
<dbReference type="Proteomes" id="UP001190700">
    <property type="component" value="Unassembled WGS sequence"/>
</dbReference>
<feature type="region of interest" description="Disordered" evidence="1">
    <location>
        <begin position="66"/>
        <end position="95"/>
    </location>
</feature>
<keyword evidence="3" id="KW-1185">Reference proteome</keyword>
<evidence type="ECO:0000256" key="1">
    <source>
        <dbReference type="SAM" id="MobiDB-lite"/>
    </source>
</evidence>
<protein>
    <submittedName>
        <fullName evidence="2">Uncharacterized protein</fullName>
    </submittedName>
</protein>
<dbReference type="AlphaFoldDB" id="A0AAE0G686"/>
<dbReference type="EMBL" id="LGRX02009457">
    <property type="protein sequence ID" value="KAK3271671.1"/>
    <property type="molecule type" value="Genomic_DNA"/>
</dbReference>
<evidence type="ECO:0000313" key="2">
    <source>
        <dbReference type="EMBL" id="KAK3271671.1"/>
    </source>
</evidence>
<comment type="caution">
    <text evidence="2">The sequence shown here is derived from an EMBL/GenBank/DDBJ whole genome shotgun (WGS) entry which is preliminary data.</text>
</comment>
<feature type="region of interest" description="Disordered" evidence="1">
    <location>
        <begin position="1"/>
        <end position="47"/>
    </location>
</feature>
<reference evidence="2 3" key="1">
    <citation type="journal article" date="2015" name="Genome Biol. Evol.">
        <title>Comparative Genomics of a Bacterivorous Green Alga Reveals Evolutionary Causalities and Consequences of Phago-Mixotrophic Mode of Nutrition.</title>
        <authorList>
            <person name="Burns J.A."/>
            <person name="Paasch A."/>
            <person name="Narechania A."/>
            <person name="Kim E."/>
        </authorList>
    </citation>
    <scope>NUCLEOTIDE SEQUENCE [LARGE SCALE GENOMIC DNA]</scope>
    <source>
        <strain evidence="2 3">PLY_AMNH</strain>
    </source>
</reference>
<evidence type="ECO:0000313" key="3">
    <source>
        <dbReference type="Proteomes" id="UP001190700"/>
    </source>
</evidence>
<organism evidence="2 3">
    <name type="scientific">Cymbomonas tetramitiformis</name>
    <dbReference type="NCBI Taxonomy" id="36881"/>
    <lineage>
        <taxon>Eukaryota</taxon>
        <taxon>Viridiplantae</taxon>
        <taxon>Chlorophyta</taxon>
        <taxon>Pyramimonadophyceae</taxon>
        <taxon>Pyramimonadales</taxon>
        <taxon>Pyramimonadaceae</taxon>
        <taxon>Cymbomonas</taxon>
    </lineage>
</organism>
<feature type="compositionally biased region" description="Polar residues" evidence="1">
    <location>
        <begin position="16"/>
        <end position="25"/>
    </location>
</feature>